<dbReference type="Proteomes" id="UP000006691">
    <property type="component" value="Chromosome"/>
</dbReference>
<dbReference type="PANTHER" id="PTHR43736:SF2">
    <property type="entry name" value="MUTT_NUDIX FAMILY PROTEIN"/>
    <property type="match status" value="1"/>
</dbReference>
<reference evidence="4 5" key="2">
    <citation type="journal article" date="2012" name="J. Biosci. Bioeng.">
        <title>Complete genome sequence and characterization of the N-acylhomoserine lactone-degrading gene of the potato leaf-associated Solibacillus silvestris.</title>
        <authorList>
            <person name="Morohoshi T."/>
            <person name="Tominaga Y."/>
            <person name="Someya N."/>
            <person name="Ikeda T."/>
        </authorList>
    </citation>
    <scope>NUCLEOTIDE SEQUENCE [LARGE SCALE GENOMIC DNA]</scope>
    <source>
        <strain evidence="4 5">StLB046</strain>
    </source>
</reference>
<evidence type="ECO:0000313" key="4">
    <source>
        <dbReference type="EMBL" id="BAK16349.1"/>
    </source>
</evidence>
<organism evidence="4 5">
    <name type="scientific">Solibacillus silvestris (strain StLB046)</name>
    <name type="common">Bacillus silvestris</name>
    <dbReference type="NCBI Taxonomy" id="1002809"/>
    <lineage>
        <taxon>Bacteria</taxon>
        <taxon>Bacillati</taxon>
        <taxon>Bacillota</taxon>
        <taxon>Bacilli</taxon>
        <taxon>Bacillales</taxon>
        <taxon>Caryophanaceae</taxon>
        <taxon>Solibacillus</taxon>
    </lineage>
</organism>
<dbReference type="Gene3D" id="3.90.79.10">
    <property type="entry name" value="Nucleoside Triphosphate Pyrophosphohydrolase"/>
    <property type="match status" value="1"/>
</dbReference>
<accession>F2F0V5</accession>
<dbReference type="SUPFAM" id="SSF55811">
    <property type="entry name" value="Nudix"/>
    <property type="match status" value="1"/>
</dbReference>
<dbReference type="InterPro" id="IPR020476">
    <property type="entry name" value="Nudix_hydrolase"/>
</dbReference>
<dbReference type="EMBL" id="AP012157">
    <property type="protein sequence ID" value="BAK16349.1"/>
    <property type="molecule type" value="Genomic_DNA"/>
</dbReference>
<dbReference type="PRINTS" id="PR00502">
    <property type="entry name" value="NUDIXFAMILY"/>
</dbReference>
<protein>
    <submittedName>
        <fullName evidence="4">NTP pyrophosphohydrolase including oxidative damage repair enzyme</fullName>
    </submittedName>
</protein>
<dbReference type="KEGG" id="siv:SSIL_1926"/>
<sequence length="136" mass="15600">MRNRGSVVILEKDKVAIIRRVRDGIIYYVFPGGGIEKGETPEEAAKREAFEELGVEVVVNECIAKIEYNGTQYFFLSEIINGTFGTGQGEEYTDKERNKGIYLPMWIDIKRLSSHDVKPREIVLKVQNLLKNERFS</sequence>
<dbReference type="eggNOG" id="COG1051">
    <property type="taxonomic scope" value="Bacteria"/>
</dbReference>
<dbReference type="Pfam" id="PF00293">
    <property type="entry name" value="NUDIX"/>
    <property type="match status" value="1"/>
</dbReference>
<dbReference type="RefSeq" id="WP_014823678.1">
    <property type="nucleotide sequence ID" value="NC_018065.1"/>
</dbReference>
<proteinExistence type="inferred from homology"/>
<evidence type="ECO:0000256" key="2">
    <source>
        <dbReference type="RuleBase" id="RU003476"/>
    </source>
</evidence>
<evidence type="ECO:0000313" key="5">
    <source>
        <dbReference type="Proteomes" id="UP000006691"/>
    </source>
</evidence>
<dbReference type="HOGENOM" id="CLU_037162_18_9_9"/>
<dbReference type="PANTHER" id="PTHR43736">
    <property type="entry name" value="ADP-RIBOSE PYROPHOSPHATASE"/>
    <property type="match status" value="1"/>
</dbReference>
<dbReference type="PROSITE" id="PS51462">
    <property type="entry name" value="NUDIX"/>
    <property type="match status" value="1"/>
</dbReference>
<keyword evidence="1 2" id="KW-0378">Hydrolase</keyword>
<dbReference type="GO" id="GO:0016787">
    <property type="term" value="F:hydrolase activity"/>
    <property type="evidence" value="ECO:0007669"/>
    <property type="project" value="UniProtKB-KW"/>
</dbReference>
<dbReference type="PROSITE" id="PS00893">
    <property type="entry name" value="NUDIX_BOX"/>
    <property type="match status" value="1"/>
</dbReference>
<dbReference type="InterPro" id="IPR015797">
    <property type="entry name" value="NUDIX_hydrolase-like_dom_sf"/>
</dbReference>
<evidence type="ECO:0000256" key="1">
    <source>
        <dbReference type="ARBA" id="ARBA00022801"/>
    </source>
</evidence>
<evidence type="ECO:0000259" key="3">
    <source>
        <dbReference type="PROSITE" id="PS51462"/>
    </source>
</evidence>
<dbReference type="STRING" id="1002809.SSIL_1926"/>
<dbReference type="InterPro" id="IPR000086">
    <property type="entry name" value="NUDIX_hydrolase_dom"/>
</dbReference>
<comment type="similarity">
    <text evidence="2">Belongs to the Nudix hydrolase family.</text>
</comment>
<keyword evidence="5" id="KW-1185">Reference proteome</keyword>
<dbReference type="CDD" id="cd04669">
    <property type="entry name" value="NUDIX_Hydrolase"/>
    <property type="match status" value="1"/>
</dbReference>
<dbReference type="AlphaFoldDB" id="F2F0V5"/>
<reference evidence="5" key="1">
    <citation type="submission" date="2011-04" db="EMBL/GenBank/DDBJ databases">
        <title>Genome sequence of Solibacillus silvestris StLB046.</title>
        <authorList>
            <person name="Morohoshi T."/>
            <person name="Someya N."/>
            <person name="Ikeda T."/>
        </authorList>
    </citation>
    <scope>NUCLEOTIDE SEQUENCE [LARGE SCALE GENOMIC DNA]</scope>
    <source>
        <strain evidence="5">StLB046</strain>
    </source>
</reference>
<feature type="domain" description="Nudix hydrolase" evidence="3">
    <location>
        <begin position="1"/>
        <end position="130"/>
    </location>
</feature>
<dbReference type="InterPro" id="IPR020084">
    <property type="entry name" value="NUDIX_hydrolase_CS"/>
</dbReference>
<gene>
    <name evidence="4" type="ordered locus">SSIL_1926</name>
</gene>
<name>F2F0V5_SOLSS</name>